<comment type="caution">
    <text evidence="12">The sequence shown here is derived from an EMBL/GenBank/DDBJ whole genome shotgun (WGS) entry which is preliminary data.</text>
</comment>
<evidence type="ECO:0000256" key="4">
    <source>
        <dbReference type="ARBA" id="ARBA00022499"/>
    </source>
</evidence>
<feature type="domain" description="Zinc-finger" evidence="11">
    <location>
        <begin position="1"/>
        <end position="58"/>
    </location>
</feature>
<feature type="compositionally biased region" description="Basic and acidic residues" evidence="10">
    <location>
        <begin position="345"/>
        <end position="360"/>
    </location>
</feature>
<evidence type="ECO:0000313" key="13">
    <source>
        <dbReference type="Proteomes" id="UP000237105"/>
    </source>
</evidence>
<gene>
    <name evidence="12" type="ORF">PanWU01x14_197710</name>
</gene>
<dbReference type="AlphaFoldDB" id="A0A2P5BZ46"/>
<accession>A0A2P5BZ46</accession>
<dbReference type="InterPro" id="IPR018866">
    <property type="entry name" value="Znf-4CXXC_R1"/>
</dbReference>
<dbReference type="GO" id="GO:0005737">
    <property type="term" value="C:cytoplasm"/>
    <property type="evidence" value="ECO:0007669"/>
    <property type="project" value="UniProtKB-SubCell"/>
</dbReference>
<keyword evidence="7" id="KW-0805">Transcription regulation</keyword>
<proteinExistence type="predicted"/>
<dbReference type="PANTHER" id="PTHR31169:SF23">
    <property type="entry name" value="OS03G0572250 PROTEIN"/>
    <property type="match status" value="1"/>
</dbReference>
<keyword evidence="3" id="KW-0963">Cytoplasm</keyword>
<dbReference type="STRING" id="3476.A0A2P5BZ46"/>
<evidence type="ECO:0000256" key="6">
    <source>
        <dbReference type="ARBA" id="ARBA00022843"/>
    </source>
</evidence>
<dbReference type="GO" id="GO:0008270">
    <property type="term" value="F:zinc ion binding"/>
    <property type="evidence" value="ECO:0007669"/>
    <property type="project" value="UniProtKB-KW"/>
</dbReference>
<evidence type="ECO:0000256" key="10">
    <source>
        <dbReference type="SAM" id="MobiDB-lite"/>
    </source>
</evidence>
<keyword evidence="8" id="KW-0804">Transcription</keyword>
<evidence type="ECO:0000313" key="12">
    <source>
        <dbReference type="EMBL" id="PON54041.1"/>
    </source>
</evidence>
<dbReference type="Proteomes" id="UP000237105">
    <property type="component" value="Unassembled WGS sequence"/>
</dbReference>
<reference evidence="13" key="1">
    <citation type="submission" date="2016-06" db="EMBL/GenBank/DDBJ databases">
        <title>Parallel loss of symbiosis genes in relatives of nitrogen-fixing non-legume Parasponia.</title>
        <authorList>
            <person name="Van Velzen R."/>
            <person name="Holmer R."/>
            <person name="Bu F."/>
            <person name="Rutten L."/>
            <person name="Van Zeijl A."/>
            <person name="Liu W."/>
            <person name="Santuari L."/>
            <person name="Cao Q."/>
            <person name="Sharma T."/>
            <person name="Shen D."/>
            <person name="Roswanjaya Y."/>
            <person name="Wardhani T."/>
            <person name="Kalhor M.S."/>
            <person name="Jansen J."/>
            <person name="Van den Hoogen J."/>
            <person name="Gungor B."/>
            <person name="Hartog M."/>
            <person name="Hontelez J."/>
            <person name="Verver J."/>
            <person name="Yang W.-C."/>
            <person name="Schijlen E."/>
            <person name="Repin R."/>
            <person name="Schilthuizen M."/>
            <person name="Schranz E."/>
            <person name="Heidstra R."/>
            <person name="Miyata K."/>
            <person name="Fedorova E."/>
            <person name="Kohlen W."/>
            <person name="Bisseling T."/>
            <person name="Smit S."/>
            <person name="Geurts R."/>
        </authorList>
    </citation>
    <scope>NUCLEOTIDE SEQUENCE [LARGE SCALE GENOMIC DNA]</scope>
    <source>
        <strain evidence="13">cv. WU1-14</strain>
    </source>
</reference>
<dbReference type="EMBL" id="JXTB01000199">
    <property type="protein sequence ID" value="PON54041.1"/>
    <property type="molecule type" value="Genomic_DNA"/>
</dbReference>
<comment type="subcellular location">
    <subcellularLocation>
        <location evidence="2">Cytoplasm</location>
    </subcellularLocation>
    <subcellularLocation>
        <location evidence="1">Nucleus</location>
    </subcellularLocation>
</comment>
<keyword evidence="9" id="KW-0539">Nucleus</keyword>
<evidence type="ECO:0000256" key="7">
    <source>
        <dbReference type="ARBA" id="ARBA00023015"/>
    </source>
</evidence>
<evidence type="ECO:0000256" key="2">
    <source>
        <dbReference type="ARBA" id="ARBA00004496"/>
    </source>
</evidence>
<dbReference type="InterPro" id="IPR040221">
    <property type="entry name" value="CDCA7/CDA7L"/>
</dbReference>
<protein>
    <submittedName>
        <fullName evidence="12">Zinc-finger domain of monoamine-oxidase A repressor R</fullName>
    </submittedName>
</protein>
<evidence type="ECO:0000259" key="11">
    <source>
        <dbReference type="Pfam" id="PF10497"/>
    </source>
</evidence>
<evidence type="ECO:0000256" key="9">
    <source>
        <dbReference type="ARBA" id="ARBA00023242"/>
    </source>
</evidence>
<feature type="region of interest" description="Disordered" evidence="10">
    <location>
        <begin position="306"/>
        <end position="375"/>
    </location>
</feature>
<evidence type="ECO:0000256" key="3">
    <source>
        <dbReference type="ARBA" id="ARBA00022490"/>
    </source>
</evidence>
<dbReference type="Pfam" id="PF10497">
    <property type="entry name" value="zf-4CXXC_R1"/>
    <property type="match status" value="1"/>
</dbReference>
<keyword evidence="13" id="KW-1185">Reference proteome</keyword>
<keyword evidence="6" id="KW-0832">Ubl conjugation</keyword>
<evidence type="ECO:0000256" key="8">
    <source>
        <dbReference type="ARBA" id="ARBA00023163"/>
    </source>
</evidence>
<keyword evidence="12" id="KW-0479">Metal-binding</keyword>
<evidence type="ECO:0000256" key="5">
    <source>
        <dbReference type="ARBA" id="ARBA00022553"/>
    </source>
</evidence>
<keyword evidence="4" id="KW-1017">Isopeptide bond</keyword>
<feature type="region of interest" description="Disordered" evidence="10">
    <location>
        <begin position="93"/>
        <end position="129"/>
    </location>
</feature>
<name>A0A2P5BZ46_PARAD</name>
<dbReference type="PANTHER" id="PTHR31169">
    <property type="entry name" value="OS05G0300700 PROTEIN"/>
    <property type="match status" value="1"/>
</dbReference>
<feature type="compositionally biased region" description="Polar residues" evidence="10">
    <location>
        <begin position="361"/>
        <end position="375"/>
    </location>
</feature>
<keyword evidence="5" id="KW-0597">Phosphoprotein</keyword>
<feature type="compositionally biased region" description="Basic and acidic residues" evidence="10">
    <location>
        <begin position="98"/>
        <end position="122"/>
    </location>
</feature>
<dbReference type="OrthoDB" id="298344at2759"/>
<sequence length="375" mass="42293">MRYGEHVLEAKQNPNWICPACRGICNCSLCRQAKGWAPTGSLYRKISQLGFKSVAHYLIQTFRSETMEGNTPDAKSEIPVKWSLPFSDVESVPNDSLKVSDDQHDSSEELKDKSNDKYKNSDHNQNSAKRALPFSNMVLASENIGSLEVDRMVEDLIGSKLHMEPAQDTELSIERIAGKLRQRSAKSYCHDDDLPEAEEKVMDGKQAVEEISLEKEMDQENDVHFTCNKYESVKKISMEGTRKVKETSTATTINSDSTAGRLKRRRVKGCDHDDEKNSDASAEVISLEIKVEKRKEVLPSDIKHYGECNDPLETSPKLKPKRVQAAEPNPDSVAGRLRQRRRMGHSHDDEKLGLLDEKNSDTLQAANHLSESNFF</sequence>
<keyword evidence="12" id="KW-0862">Zinc</keyword>
<organism evidence="12 13">
    <name type="scientific">Parasponia andersonii</name>
    <name type="common">Sponia andersonii</name>
    <dbReference type="NCBI Taxonomy" id="3476"/>
    <lineage>
        <taxon>Eukaryota</taxon>
        <taxon>Viridiplantae</taxon>
        <taxon>Streptophyta</taxon>
        <taxon>Embryophyta</taxon>
        <taxon>Tracheophyta</taxon>
        <taxon>Spermatophyta</taxon>
        <taxon>Magnoliopsida</taxon>
        <taxon>eudicotyledons</taxon>
        <taxon>Gunneridae</taxon>
        <taxon>Pentapetalae</taxon>
        <taxon>rosids</taxon>
        <taxon>fabids</taxon>
        <taxon>Rosales</taxon>
        <taxon>Cannabaceae</taxon>
        <taxon>Parasponia</taxon>
    </lineage>
</organism>
<dbReference type="GO" id="GO:0005634">
    <property type="term" value="C:nucleus"/>
    <property type="evidence" value="ECO:0007669"/>
    <property type="project" value="UniProtKB-SubCell"/>
</dbReference>
<keyword evidence="12" id="KW-0863">Zinc-finger</keyword>
<dbReference type="GO" id="GO:0006355">
    <property type="term" value="P:regulation of DNA-templated transcription"/>
    <property type="evidence" value="ECO:0007669"/>
    <property type="project" value="InterPro"/>
</dbReference>
<evidence type="ECO:0000256" key="1">
    <source>
        <dbReference type="ARBA" id="ARBA00004123"/>
    </source>
</evidence>